<feature type="signal peptide" evidence="3">
    <location>
        <begin position="1"/>
        <end position="22"/>
    </location>
</feature>
<dbReference type="PANTHER" id="PTHR47700">
    <property type="entry name" value="V CHITINASE, PUTATIVE (AFU_ORTHOLOGUE AFUA_6G13720)-RELATED"/>
    <property type="match status" value="1"/>
</dbReference>
<dbReference type="InterPro" id="IPR053214">
    <property type="entry name" value="LysM12-like"/>
</dbReference>
<feature type="chain" id="PRO_5046694920" description="LysM domain-containing protein" evidence="3">
    <location>
        <begin position="23"/>
        <end position="797"/>
    </location>
</feature>
<proteinExistence type="predicted"/>
<dbReference type="Proteomes" id="UP001305779">
    <property type="component" value="Unassembled WGS sequence"/>
</dbReference>
<keyword evidence="1" id="KW-0147">Chitin-binding</keyword>
<keyword evidence="3" id="KW-0732">Signal</keyword>
<evidence type="ECO:0000313" key="5">
    <source>
        <dbReference type="EMBL" id="KAK4503318.1"/>
    </source>
</evidence>
<reference evidence="5 6" key="1">
    <citation type="journal article" date="2023" name="G3 (Bethesda)">
        <title>A chromosome-level genome assembly of Zasmidium syzygii isolated from banana leaves.</title>
        <authorList>
            <person name="van Westerhoven A.C."/>
            <person name="Mehrabi R."/>
            <person name="Talebi R."/>
            <person name="Steentjes M.B.F."/>
            <person name="Corcolon B."/>
            <person name="Chong P.A."/>
            <person name="Kema G.H.J."/>
            <person name="Seidl M.F."/>
        </authorList>
    </citation>
    <scope>NUCLEOTIDE SEQUENCE [LARGE SCALE GENOMIC DNA]</scope>
    <source>
        <strain evidence="5 6">P124</strain>
    </source>
</reference>
<sequence>MFSRLCSPAALAAFVFISASFAQDPSAPCPASCQDTGSLSTNWTIYHELGPVQSCGTQNPVILDFHLHNAIDNPNTHNTIFACEGPTSDHIADNNPAFDMSQSFVAPFNLFRKGLNNSSKPDDVAEILRTLQSMLSEQSAANRTGTIGYLNGTALGVYVGTMVPNPAFATIVVSEFISEILENGMADMVLADYCDGADTGTDMAIFAVAQDPSLSVIQSGLAQKSLGGCIASATGESSWLNLTIPKLAQAKADVIGGQIEPSHGRISDYIGRLFERSTDNPLYKRIDHSNVDTTPYGQQMNPCATHVVAQGETCDKMPLDDSVPKDPAHWNIDTLNENTWGFNGCQDLQVGQIICVGIGYPPLPQPIMNAVCGPQLPNTQVPSNISTPGVFETLNKCQDGAPVGQKNCISNCADASSPPPSVCDATAKYNSLDDIVNDPNIPKDCINQYLLSVLNITMSQALDDFHRIMDHGYSDQFNLYKSTVRDSAQGQFDKFVKDGKLPQYFTCAYSVPNDNKKTFHNETGDCPPNQPADVKDKHPSYNTYYLVKDHDVFCRDLLNDYGVDCSWMDWETNTPNQWCFGDDCQNYGNTYGPNYDDWKFNLADPGDLIQRSLTNYSELRDWLEETTTEFIFDIALESSSDVVDGVTIPVFTLQEAVSQMSSVVGAAQSIQQKKDDEAKKNLTINIASAVLLILPGIGEVADAAVGVSAFARMATVIADAGNVALGVYDVVNDPANAPLAIASILLGGALAARDGSAWLKAATARRAMNQDAVMKLGTAISTNLGKVDRVKLLKPGC</sequence>
<evidence type="ECO:0000256" key="2">
    <source>
        <dbReference type="ARBA" id="ARBA00023026"/>
    </source>
</evidence>
<accession>A0ABR0ER67</accession>
<name>A0ABR0ER67_ZASCE</name>
<gene>
    <name evidence="5" type="ORF">PRZ48_006746</name>
</gene>
<keyword evidence="6" id="KW-1185">Reference proteome</keyword>
<keyword evidence="2" id="KW-0843">Virulence</keyword>
<feature type="domain" description="LysM" evidence="4">
    <location>
        <begin position="304"/>
        <end position="356"/>
    </location>
</feature>
<comment type="caution">
    <text evidence="5">The sequence shown here is derived from an EMBL/GenBank/DDBJ whole genome shotgun (WGS) entry which is preliminary data.</text>
</comment>
<dbReference type="InterPro" id="IPR018392">
    <property type="entry name" value="LysM"/>
</dbReference>
<evidence type="ECO:0000256" key="1">
    <source>
        <dbReference type="ARBA" id="ARBA00022669"/>
    </source>
</evidence>
<protein>
    <recommendedName>
        <fullName evidence="4">LysM domain-containing protein</fullName>
    </recommendedName>
</protein>
<evidence type="ECO:0000256" key="3">
    <source>
        <dbReference type="SAM" id="SignalP"/>
    </source>
</evidence>
<dbReference type="PANTHER" id="PTHR47700:SF2">
    <property type="entry name" value="CHITINASE"/>
    <property type="match status" value="1"/>
</dbReference>
<evidence type="ECO:0000259" key="4">
    <source>
        <dbReference type="PROSITE" id="PS51782"/>
    </source>
</evidence>
<dbReference type="EMBL" id="JAXOVC010000004">
    <property type="protein sequence ID" value="KAK4503318.1"/>
    <property type="molecule type" value="Genomic_DNA"/>
</dbReference>
<evidence type="ECO:0000313" key="6">
    <source>
        <dbReference type="Proteomes" id="UP001305779"/>
    </source>
</evidence>
<dbReference type="PROSITE" id="PS51782">
    <property type="entry name" value="LYSM"/>
    <property type="match status" value="1"/>
</dbReference>
<organism evidence="5 6">
    <name type="scientific">Zasmidium cellare</name>
    <name type="common">Wine cellar mold</name>
    <name type="synonym">Racodium cellare</name>
    <dbReference type="NCBI Taxonomy" id="395010"/>
    <lineage>
        <taxon>Eukaryota</taxon>
        <taxon>Fungi</taxon>
        <taxon>Dikarya</taxon>
        <taxon>Ascomycota</taxon>
        <taxon>Pezizomycotina</taxon>
        <taxon>Dothideomycetes</taxon>
        <taxon>Dothideomycetidae</taxon>
        <taxon>Mycosphaerellales</taxon>
        <taxon>Mycosphaerellaceae</taxon>
        <taxon>Zasmidium</taxon>
    </lineage>
</organism>